<feature type="transmembrane region" description="Helical" evidence="2">
    <location>
        <begin position="92"/>
        <end position="113"/>
    </location>
</feature>
<dbReference type="Proteomes" id="UP001221142">
    <property type="component" value="Unassembled WGS sequence"/>
</dbReference>
<protein>
    <recommendedName>
        <fullName evidence="3">DUF6534 domain-containing protein</fullName>
    </recommendedName>
</protein>
<dbReference type="Pfam" id="PF20152">
    <property type="entry name" value="DUF6534"/>
    <property type="match status" value="1"/>
</dbReference>
<keyword evidence="5" id="KW-1185">Reference proteome</keyword>
<keyword evidence="2" id="KW-0472">Membrane</keyword>
<evidence type="ECO:0000313" key="4">
    <source>
        <dbReference type="EMBL" id="KAJ7636316.1"/>
    </source>
</evidence>
<evidence type="ECO:0000256" key="1">
    <source>
        <dbReference type="SAM" id="MobiDB-lite"/>
    </source>
</evidence>
<feature type="transmembrane region" description="Helical" evidence="2">
    <location>
        <begin position="157"/>
        <end position="183"/>
    </location>
</feature>
<organism evidence="4 5">
    <name type="scientific">Roridomyces roridus</name>
    <dbReference type="NCBI Taxonomy" id="1738132"/>
    <lineage>
        <taxon>Eukaryota</taxon>
        <taxon>Fungi</taxon>
        <taxon>Dikarya</taxon>
        <taxon>Basidiomycota</taxon>
        <taxon>Agaricomycotina</taxon>
        <taxon>Agaricomycetes</taxon>
        <taxon>Agaricomycetidae</taxon>
        <taxon>Agaricales</taxon>
        <taxon>Marasmiineae</taxon>
        <taxon>Mycenaceae</taxon>
        <taxon>Roridomyces</taxon>
    </lineage>
</organism>
<reference evidence="4" key="1">
    <citation type="submission" date="2023-03" db="EMBL/GenBank/DDBJ databases">
        <title>Massive genome expansion in bonnet fungi (Mycena s.s.) driven by repeated elements and novel gene families across ecological guilds.</title>
        <authorList>
            <consortium name="Lawrence Berkeley National Laboratory"/>
            <person name="Harder C.B."/>
            <person name="Miyauchi S."/>
            <person name="Viragh M."/>
            <person name="Kuo A."/>
            <person name="Thoen E."/>
            <person name="Andreopoulos B."/>
            <person name="Lu D."/>
            <person name="Skrede I."/>
            <person name="Drula E."/>
            <person name="Henrissat B."/>
            <person name="Morin E."/>
            <person name="Kohler A."/>
            <person name="Barry K."/>
            <person name="LaButti K."/>
            <person name="Morin E."/>
            <person name="Salamov A."/>
            <person name="Lipzen A."/>
            <person name="Mereny Z."/>
            <person name="Hegedus B."/>
            <person name="Baldrian P."/>
            <person name="Stursova M."/>
            <person name="Weitz H."/>
            <person name="Taylor A."/>
            <person name="Grigoriev I.V."/>
            <person name="Nagy L.G."/>
            <person name="Martin F."/>
            <person name="Kauserud H."/>
        </authorList>
    </citation>
    <scope>NUCLEOTIDE SEQUENCE</scope>
    <source>
        <strain evidence="4">9284</strain>
    </source>
</reference>
<dbReference type="AlphaFoldDB" id="A0AAD7FT74"/>
<evidence type="ECO:0000313" key="5">
    <source>
        <dbReference type="Proteomes" id="UP001221142"/>
    </source>
</evidence>
<evidence type="ECO:0000256" key="2">
    <source>
        <dbReference type="SAM" id="Phobius"/>
    </source>
</evidence>
<feature type="transmembrane region" description="Helical" evidence="2">
    <location>
        <begin position="204"/>
        <end position="224"/>
    </location>
</feature>
<proteinExistence type="predicted"/>
<dbReference type="InterPro" id="IPR045339">
    <property type="entry name" value="DUF6534"/>
</dbReference>
<gene>
    <name evidence="4" type="ORF">FB45DRAFT_906369</name>
</gene>
<dbReference type="PANTHER" id="PTHR40465">
    <property type="entry name" value="CHROMOSOME 1, WHOLE GENOME SHOTGUN SEQUENCE"/>
    <property type="match status" value="1"/>
</dbReference>
<keyword evidence="2" id="KW-0812">Transmembrane</keyword>
<feature type="transmembrane region" description="Helical" evidence="2">
    <location>
        <begin position="12"/>
        <end position="36"/>
    </location>
</feature>
<feature type="transmembrane region" description="Helical" evidence="2">
    <location>
        <begin position="125"/>
        <end position="145"/>
    </location>
</feature>
<sequence>MPALPDVGPTLGALELGVLVSYLLFGVTTTQVYIYFTRFPEDDWKLKILVAFVWTCEAIHSACVGHTLYVYTISNFGNAGRLVEALPSTFDTAVLVASVITSAVQGFFAYRIYIIGGRRIILPGIFWGISTIRFIGCLGIFVTGVKMTSLPVYEKQIGWLMTSVWAVGSANDIGISISLVYLLSRQRNEIHQRTVPLVDKLIMWTLETGIMTSAWALLTLIFFVVMNHNFVWLAIYITGTRVFSNSLLASLNGRSTLRAISTSSGTIEGPISLTSTGIQIAHSGPNTTTRSFGEDKAQDLGGVV</sequence>
<accession>A0AAD7FT74</accession>
<keyword evidence="2" id="KW-1133">Transmembrane helix</keyword>
<feature type="region of interest" description="Disordered" evidence="1">
    <location>
        <begin position="284"/>
        <end position="304"/>
    </location>
</feature>
<dbReference type="PANTHER" id="PTHR40465:SF1">
    <property type="entry name" value="DUF6534 DOMAIN-CONTAINING PROTEIN"/>
    <property type="match status" value="1"/>
</dbReference>
<feature type="transmembrane region" description="Helical" evidence="2">
    <location>
        <begin position="48"/>
        <end position="72"/>
    </location>
</feature>
<name>A0AAD7FT74_9AGAR</name>
<feature type="transmembrane region" description="Helical" evidence="2">
    <location>
        <begin position="230"/>
        <end position="251"/>
    </location>
</feature>
<comment type="caution">
    <text evidence="4">The sequence shown here is derived from an EMBL/GenBank/DDBJ whole genome shotgun (WGS) entry which is preliminary data.</text>
</comment>
<dbReference type="EMBL" id="JARKIF010000006">
    <property type="protein sequence ID" value="KAJ7636316.1"/>
    <property type="molecule type" value="Genomic_DNA"/>
</dbReference>
<evidence type="ECO:0000259" key="3">
    <source>
        <dbReference type="Pfam" id="PF20152"/>
    </source>
</evidence>
<feature type="domain" description="DUF6534" evidence="3">
    <location>
        <begin position="170"/>
        <end position="255"/>
    </location>
</feature>